<dbReference type="GO" id="GO:0005506">
    <property type="term" value="F:iron ion binding"/>
    <property type="evidence" value="ECO:0007669"/>
    <property type="project" value="InterPro"/>
</dbReference>
<dbReference type="PROSITE" id="PS51007">
    <property type="entry name" value="CYTC"/>
    <property type="match status" value="1"/>
</dbReference>
<evidence type="ECO:0000256" key="3">
    <source>
        <dbReference type="ARBA" id="ARBA00022617"/>
    </source>
</evidence>
<evidence type="ECO:0000256" key="2">
    <source>
        <dbReference type="ARBA" id="ARBA00022448"/>
    </source>
</evidence>
<evidence type="ECO:0000256" key="9">
    <source>
        <dbReference type="SAM" id="MobiDB-lite"/>
    </source>
</evidence>
<proteinExistence type="predicted"/>
<evidence type="ECO:0000313" key="12">
    <source>
        <dbReference type="Proteomes" id="UP000251075"/>
    </source>
</evidence>
<keyword evidence="7 8" id="KW-0408">Iron</keyword>
<comment type="cofactor">
    <cofactor evidence="1">
        <name>heme c</name>
        <dbReference type="ChEBI" id="CHEBI:61717"/>
    </cofactor>
</comment>
<feature type="region of interest" description="Disordered" evidence="9">
    <location>
        <begin position="53"/>
        <end position="78"/>
    </location>
</feature>
<keyword evidence="6" id="KW-0249">Electron transport</keyword>
<dbReference type="GO" id="GO:0009055">
    <property type="term" value="F:electron transfer activity"/>
    <property type="evidence" value="ECO:0007669"/>
    <property type="project" value="InterPro"/>
</dbReference>
<keyword evidence="12" id="KW-1185">Reference proteome</keyword>
<keyword evidence="3 8" id="KW-0349">Heme</keyword>
<evidence type="ECO:0000256" key="4">
    <source>
        <dbReference type="ARBA" id="ARBA00022660"/>
    </source>
</evidence>
<dbReference type="InterPro" id="IPR036909">
    <property type="entry name" value="Cyt_c-like_dom_sf"/>
</dbReference>
<feature type="domain" description="Cytochrome c" evidence="10">
    <location>
        <begin position="31"/>
        <end position="129"/>
    </location>
</feature>
<dbReference type="OrthoDB" id="9811281at2"/>
<gene>
    <name evidence="11" type="ORF">CU669_07640</name>
</gene>
<dbReference type="Gene3D" id="1.10.760.10">
    <property type="entry name" value="Cytochrome c-like domain"/>
    <property type="match status" value="1"/>
</dbReference>
<dbReference type="InterPro" id="IPR009056">
    <property type="entry name" value="Cyt_c-like_dom"/>
</dbReference>
<reference evidence="11 12" key="1">
    <citation type="submission" date="2017-11" db="EMBL/GenBank/DDBJ databases">
        <title>Draft genome sequence of magnetotactic bacterium Magnetospirillum kuznetsovii LBB-42.</title>
        <authorList>
            <person name="Grouzdev D.S."/>
            <person name="Rysina M.S."/>
            <person name="Baslerov R.V."/>
            <person name="Koziaeva V."/>
        </authorList>
    </citation>
    <scope>NUCLEOTIDE SEQUENCE [LARGE SCALE GENOMIC DNA]</scope>
    <source>
        <strain evidence="11 12">LBB-42</strain>
    </source>
</reference>
<evidence type="ECO:0000313" key="11">
    <source>
        <dbReference type="EMBL" id="RAU22720.1"/>
    </source>
</evidence>
<evidence type="ECO:0000256" key="6">
    <source>
        <dbReference type="ARBA" id="ARBA00022982"/>
    </source>
</evidence>
<dbReference type="Pfam" id="PF13442">
    <property type="entry name" value="Cytochrome_CBB3"/>
    <property type="match status" value="1"/>
</dbReference>
<dbReference type="PANTHER" id="PTHR35008:SF4">
    <property type="entry name" value="BLL4482 PROTEIN"/>
    <property type="match status" value="1"/>
</dbReference>
<dbReference type="GO" id="GO:0020037">
    <property type="term" value="F:heme binding"/>
    <property type="evidence" value="ECO:0007669"/>
    <property type="project" value="InterPro"/>
</dbReference>
<evidence type="ECO:0000256" key="5">
    <source>
        <dbReference type="ARBA" id="ARBA00022723"/>
    </source>
</evidence>
<protein>
    <submittedName>
        <fullName evidence="11">Cytochrome C</fullName>
    </submittedName>
</protein>
<accession>A0A364P0E6</accession>
<dbReference type="EMBL" id="PGTO01000004">
    <property type="protein sequence ID" value="RAU22720.1"/>
    <property type="molecule type" value="Genomic_DNA"/>
</dbReference>
<organism evidence="11 12">
    <name type="scientific">Paramagnetospirillum kuznetsovii</name>
    <dbReference type="NCBI Taxonomy" id="2053833"/>
    <lineage>
        <taxon>Bacteria</taxon>
        <taxon>Pseudomonadati</taxon>
        <taxon>Pseudomonadota</taxon>
        <taxon>Alphaproteobacteria</taxon>
        <taxon>Rhodospirillales</taxon>
        <taxon>Magnetospirillaceae</taxon>
        <taxon>Paramagnetospirillum</taxon>
    </lineage>
</organism>
<dbReference type="PRINTS" id="PR00605">
    <property type="entry name" value="CYTCHROMECIC"/>
</dbReference>
<keyword evidence="4" id="KW-0679">Respiratory chain</keyword>
<dbReference type="RefSeq" id="WP_112143656.1">
    <property type="nucleotide sequence ID" value="NZ_PGTO01000004.1"/>
</dbReference>
<evidence type="ECO:0000256" key="8">
    <source>
        <dbReference type="PROSITE-ProRule" id="PRU00433"/>
    </source>
</evidence>
<sequence length="143" mass="15639">MVGIALGAAALAGGWIWLRAKSSGIDYTDSAQVAQGKALYLTHCASCHGEQLQGEPDWQTRKPTGELPAPPHDSSGHTWHHPEQQLFAIIKHGMARFAPPGYKTAMPSFVGVMTDAEIRSVLAYIESTWPPEIHQRRAALDKR</sequence>
<keyword evidence="5 8" id="KW-0479">Metal-binding</keyword>
<name>A0A364P0E6_9PROT</name>
<dbReference type="SUPFAM" id="SSF46626">
    <property type="entry name" value="Cytochrome c"/>
    <property type="match status" value="1"/>
</dbReference>
<evidence type="ECO:0000256" key="7">
    <source>
        <dbReference type="ARBA" id="ARBA00023004"/>
    </source>
</evidence>
<dbReference type="AlphaFoldDB" id="A0A364P0E6"/>
<evidence type="ECO:0000259" key="10">
    <source>
        <dbReference type="PROSITE" id="PS51007"/>
    </source>
</evidence>
<dbReference type="PANTHER" id="PTHR35008">
    <property type="entry name" value="BLL4482 PROTEIN-RELATED"/>
    <property type="match status" value="1"/>
</dbReference>
<keyword evidence="2" id="KW-0813">Transport</keyword>
<dbReference type="Proteomes" id="UP000251075">
    <property type="component" value="Unassembled WGS sequence"/>
</dbReference>
<evidence type="ECO:0000256" key="1">
    <source>
        <dbReference type="ARBA" id="ARBA00001926"/>
    </source>
</evidence>
<dbReference type="InterPro" id="IPR008168">
    <property type="entry name" value="Cyt_C_IC"/>
</dbReference>
<comment type="caution">
    <text evidence="11">The sequence shown here is derived from an EMBL/GenBank/DDBJ whole genome shotgun (WGS) entry which is preliminary data.</text>
</comment>
<dbReference type="InterPro" id="IPR051459">
    <property type="entry name" value="Cytochrome_c-type_DH"/>
</dbReference>